<organism evidence="1 2">
    <name type="scientific">Enhygromyxa salina</name>
    <dbReference type="NCBI Taxonomy" id="215803"/>
    <lineage>
        <taxon>Bacteria</taxon>
        <taxon>Pseudomonadati</taxon>
        <taxon>Myxococcota</taxon>
        <taxon>Polyangia</taxon>
        <taxon>Nannocystales</taxon>
        <taxon>Nannocystaceae</taxon>
        <taxon>Enhygromyxa</taxon>
    </lineage>
</organism>
<comment type="caution">
    <text evidence="1">The sequence shown here is derived from an EMBL/GenBank/DDBJ whole genome shotgun (WGS) entry which is preliminary data.</text>
</comment>
<accession>A0A2S9YLT3</accession>
<protein>
    <submittedName>
        <fullName evidence="1">Uncharacterized protein</fullName>
    </submittedName>
</protein>
<reference evidence="1 2" key="1">
    <citation type="submission" date="2018-03" db="EMBL/GenBank/DDBJ databases">
        <title>Draft Genome Sequences of the Obligatory Marine Myxobacteria Enhygromyxa salina SWB007.</title>
        <authorList>
            <person name="Poehlein A."/>
            <person name="Moghaddam J.A."/>
            <person name="Harms H."/>
            <person name="Alanjari M."/>
            <person name="Koenig G.M."/>
            <person name="Daniel R."/>
            <person name="Schaeberle T.F."/>
        </authorList>
    </citation>
    <scope>NUCLEOTIDE SEQUENCE [LARGE SCALE GENOMIC DNA]</scope>
    <source>
        <strain evidence="1 2">SWB007</strain>
    </source>
</reference>
<dbReference type="Proteomes" id="UP000238823">
    <property type="component" value="Unassembled WGS sequence"/>
</dbReference>
<dbReference type="Pfam" id="PF24389">
    <property type="entry name" value="ORC-CDC6-like"/>
    <property type="match status" value="1"/>
</dbReference>
<dbReference type="OrthoDB" id="271711at2"/>
<dbReference type="RefSeq" id="WP_146157968.1">
    <property type="nucleotide sequence ID" value="NZ_PVNL01000086.1"/>
</dbReference>
<proteinExistence type="predicted"/>
<evidence type="ECO:0000313" key="2">
    <source>
        <dbReference type="Proteomes" id="UP000238823"/>
    </source>
</evidence>
<dbReference type="AlphaFoldDB" id="A0A2S9YLT3"/>
<evidence type="ECO:0000313" key="1">
    <source>
        <dbReference type="EMBL" id="PRQ06006.1"/>
    </source>
</evidence>
<name>A0A2S9YLT3_9BACT</name>
<dbReference type="InterPro" id="IPR056955">
    <property type="entry name" value="ORC-CDC6-like"/>
</dbReference>
<dbReference type="EMBL" id="PVNL01000086">
    <property type="protein sequence ID" value="PRQ06006.1"/>
    <property type="molecule type" value="Genomic_DNA"/>
</dbReference>
<sequence>MDKLRSLFSDYRAEWSSDLFDAFFINPPYFSQLEIPRSCKLMGGRGTGKTTALRSLRFDVTMPRLGLSDPRQIPYFGVYLRVNKNRVYAFAGPELSATDWGELFAHYMNLLICLEFCELTVWLRDNGLLNDSFSVASVALSLTNSAELADEAELKRHIQTCLIHVENFVNNPTDQPRIFKSMAESPIRYFAEELSRNVNTPKPLIFCCIDEYENLTDEQQAILNTYIKHAEPPLSYKFGVRQHGHRTHRTRDLDDLLTTPDDYQEVDIATAGFDNFAENVATRRLQFARDLNLNIPTSLTEFVPGLSVNDEALILGAEKHAAKVRGELANSPELTNWLGERTTVELFFLEFWRAKSNKRLVDLASSWQRNPSVWETRIGNHLYASLFWINKGWKGKRLRKYYSGWKTFILMASGNIRYFLELLDESISVQIDGEGFHGELTPKAQTKAATRVGARRLKQLEGLTENGIEIKRIALGIGRVFFELARTPNHAPEVNQFILAGEMNKIVEVAKILDEGASHLAFEALKPTKATTPDEKQDTEYRLHPIFSAYFEYSHRQKRRASFDAASILKFGDNPRQAMRDLLGTDFKMAEQDEMPEQIALFSDFYEGGND</sequence>
<gene>
    <name evidence="1" type="ORF">ENSA7_42680</name>
</gene>